<dbReference type="InterPro" id="IPR013108">
    <property type="entry name" value="Amidohydro_3"/>
</dbReference>
<sequence>MSDGLFSNAKVFTGRAEDDFATAFRIEDGRVSWVGDAAEVTGEPSTDLGGRVVLPGLLDVHTHPAVMAAQADAIDCLPPRVSSLAALLDRLREHPSYGKPDTWILGTGFDDARFPEGRTPNAADLDRVSTTQPVLVRRCDGHSASCNTRALELAGITAATADPPGARFERDAEGSPTGVLTEIAAVDAVAERIPEPDTATIARRLADLNEHFLSHGLTGVCDLLSSFVPDPLAAFRAARELGFRPRVALYPGWQPELADLTDDDRTGPIRIAGIKVFADGAFSNRTAWVEDPYPDSCEHGLRSIGDDELREAAGWARRNRVQLAVHAMGDRALNRVVDLLGDDEPWLDGLPSVRIEHATLVAPELVDRLTRARVRFGIATHTIFLFAETSAYRNNLGPDQARVAYPIRALYDSDLPLALTSDRPATAWDDADDVFCSVAAAVRRIAHDGTDIGRPEAVTVPQALLLYTGRARTLADLGPVGVLEPGAAGDFVILDRDVFTVPAEELAEVRVGETWIAGERCWPR</sequence>
<dbReference type="CDD" id="cd01300">
    <property type="entry name" value="YtcJ_like"/>
    <property type="match status" value="1"/>
</dbReference>
<dbReference type="Gene3D" id="2.30.40.10">
    <property type="entry name" value="Urease, subunit C, domain 1"/>
    <property type="match status" value="1"/>
</dbReference>
<evidence type="ECO:0000259" key="1">
    <source>
        <dbReference type="Pfam" id="PF07969"/>
    </source>
</evidence>
<dbReference type="Gene3D" id="3.10.310.70">
    <property type="match status" value="1"/>
</dbReference>
<dbReference type="Proteomes" id="UP000569914">
    <property type="component" value="Unassembled WGS sequence"/>
</dbReference>
<keyword evidence="3" id="KW-1185">Reference proteome</keyword>
<dbReference type="RefSeq" id="WP_179748198.1">
    <property type="nucleotide sequence ID" value="NZ_JACCBU010000001.1"/>
</dbReference>
<dbReference type="InterPro" id="IPR033932">
    <property type="entry name" value="YtcJ-like"/>
</dbReference>
<name>A0A7Y9I3A2_9ACTN</name>
<dbReference type="Pfam" id="PF07969">
    <property type="entry name" value="Amidohydro_3"/>
    <property type="match status" value="1"/>
</dbReference>
<feature type="domain" description="Amidohydrolase 3" evidence="1">
    <location>
        <begin position="47"/>
        <end position="519"/>
    </location>
</feature>
<dbReference type="InterPro" id="IPR032466">
    <property type="entry name" value="Metal_Hydrolase"/>
</dbReference>
<dbReference type="EMBL" id="JACCBU010000001">
    <property type="protein sequence ID" value="NYE69427.1"/>
    <property type="molecule type" value="Genomic_DNA"/>
</dbReference>
<evidence type="ECO:0000313" key="3">
    <source>
        <dbReference type="Proteomes" id="UP000569914"/>
    </source>
</evidence>
<dbReference type="SUPFAM" id="SSF51556">
    <property type="entry name" value="Metallo-dependent hydrolases"/>
    <property type="match status" value="1"/>
</dbReference>
<evidence type="ECO:0000313" key="2">
    <source>
        <dbReference type="EMBL" id="NYE69427.1"/>
    </source>
</evidence>
<gene>
    <name evidence="2" type="ORF">BKA15_000756</name>
</gene>
<dbReference type="Gene3D" id="3.20.20.140">
    <property type="entry name" value="Metal-dependent hydrolases"/>
    <property type="match status" value="1"/>
</dbReference>
<proteinExistence type="predicted"/>
<organism evidence="2 3">
    <name type="scientific">Microlunatus parietis</name>
    <dbReference type="NCBI Taxonomy" id="682979"/>
    <lineage>
        <taxon>Bacteria</taxon>
        <taxon>Bacillati</taxon>
        <taxon>Actinomycetota</taxon>
        <taxon>Actinomycetes</taxon>
        <taxon>Propionibacteriales</taxon>
        <taxon>Propionibacteriaceae</taxon>
        <taxon>Microlunatus</taxon>
    </lineage>
</organism>
<dbReference type="GO" id="GO:0016810">
    <property type="term" value="F:hydrolase activity, acting on carbon-nitrogen (but not peptide) bonds"/>
    <property type="evidence" value="ECO:0007669"/>
    <property type="project" value="InterPro"/>
</dbReference>
<reference evidence="2 3" key="1">
    <citation type="submission" date="2020-07" db="EMBL/GenBank/DDBJ databases">
        <title>Sequencing the genomes of 1000 actinobacteria strains.</title>
        <authorList>
            <person name="Klenk H.-P."/>
        </authorList>
    </citation>
    <scope>NUCLEOTIDE SEQUENCE [LARGE SCALE GENOMIC DNA]</scope>
    <source>
        <strain evidence="2 3">DSM 22083</strain>
    </source>
</reference>
<accession>A0A7Y9I3A2</accession>
<dbReference type="PANTHER" id="PTHR22642:SF2">
    <property type="entry name" value="PROTEIN LONG AFTER FAR-RED 3"/>
    <property type="match status" value="1"/>
</dbReference>
<comment type="caution">
    <text evidence="2">The sequence shown here is derived from an EMBL/GenBank/DDBJ whole genome shotgun (WGS) entry which is preliminary data.</text>
</comment>
<dbReference type="AlphaFoldDB" id="A0A7Y9I3A2"/>
<dbReference type="SUPFAM" id="SSF51338">
    <property type="entry name" value="Composite domain of metallo-dependent hydrolases"/>
    <property type="match status" value="1"/>
</dbReference>
<dbReference type="PANTHER" id="PTHR22642">
    <property type="entry name" value="IMIDAZOLONEPROPIONASE"/>
    <property type="match status" value="1"/>
</dbReference>
<protein>
    <recommendedName>
        <fullName evidence="1">Amidohydrolase 3 domain-containing protein</fullName>
    </recommendedName>
</protein>
<dbReference type="InterPro" id="IPR011059">
    <property type="entry name" value="Metal-dep_hydrolase_composite"/>
</dbReference>